<feature type="compositionally biased region" description="Polar residues" evidence="1">
    <location>
        <begin position="557"/>
        <end position="566"/>
    </location>
</feature>
<feature type="compositionally biased region" description="Polar residues" evidence="1">
    <location>
        <begin position="462"/>
        <end position="475"/>
    </location>
</feature>
<keyword evidence="4" id="KW-1185">Reference proteome</keyword>
<dbReference type="Gene3D" id="2.60.40.640">
    <property type="match status" value="1"/>
</dbReference>
<dbReference type="EMBL" id="CM032181">
    <property type="protein sequence ID" value="KAG7099618.1"/>
    <property type="molecule type" value="Genomic_DNA"/>
</dbReference>
<dbReference type="PANTHER" id="PTHR11188">
    <property type="entry name" value="ARRESTIN DOMAIN CONTAINING PROTEIN"/>
    <property type="match status" value="1"/>
</dbReference>
<dbReference type="InterPro" id="IPR050357">
    <property type="entry name" value="Arrestin_domain-protein"/>
</dbReference>
<dbReference type="AlphaFoldDB" id="A0A9P7V3L1"/>
<comment type="caution">
    <text evidence="3">The sequence shown here is derived from an EMBL/GenBank/DDBJ whole genome shotgun (WGS) entry which is preliminary data.</text>
</comment>
<evidence type="ECO:0000313" key="3">
    <source>
        <dbReference type="EMBL" id="KAG7099618.1"/>
    </source>
</evidence>
<dbReference type="InterPro" id="IPR011022">
    <property type="entry name" value="Arrestin_C-like"/>
</dbReference>
<dbReference type="Proteomes" id="UP001049176">
    <property type="component" value="Chromosome 1"/>
</dbReference>
<dbReference type="GO" id="GO:0005829">
    <property type="term" value="C:cytosol"/>
    <property type="evidence" value="ECO:0007669"/>
    <property type="project" value="TreeGrafter"/>
</dbReference>
<feature type="region of interest" description="Disordered" evidence="1">
    <location>
        <begin position="462"/>
        <end position="481"/>
    </location>
</feature>
<sequence>MYEYSESFHLAEQSTLTRHGTLLSAGASPARNAAELKLALGNANARLKPGASILSSEAKLTSSSESIAFEQAKPRARVEVDLILERYTCVQGGYLNGVVKIRVRAPSKGEGKALVSGGKIRILGLESTQNESQRHLFYLQSATLLDAAPLSMDLFDSEQDSEGFSEAKEGVHAFPFSVFLPLQGEIGNSKGIVVVGYGALVRYLVLVSLKVKERETNRRSITHFYRDCEVWPRFNPSSVLCPATEPNQDRISKSLFMGGSGKVTLTAATHRLIWIAGQQCPVKIKIVNHSKKTIKSVTLTLVRSTVIFKCMDSSSDSSPRTTRDRELTAVEKEVTKTTLETAQRITRGHASAKGWWTGVHPDETLEFSHSLLIPSDALSIARSRLLEVTYLIRVGVSAGALTSDVHVSLPVRIINFLSVDPPPTFPVLDKNFLNLEDDSEHSGLLFVPLTVQQKASQSILEGGITNTGMNTPCDSSRSHKAAIDTYQQDDSTDLSHTQEDNDEFVERAITSMMVDAKYGEHGRFADLYYESLQEEEAEAPEYATQPKTVDDIENFPSGVNQNLSTHSRTSSQSETNHSSSRPRTSNFPQRVRQKLEEYKTGQIAEVGAQRQPVLVSREASVNSSRLSIQSSRSAHELRHPSLTHKRSSTAGSYFRPRHEIPDEVERVERSEEDEDEAEAYSSPLYADPVIPLEFQRSGSRILPTIPDVSPFSTPSRRLETRDGRYTSSPGSIDSAGRAIVVHVKPEFAVAQFHSISPSLGGTPNMNTSTRTRRPRAQTLPAATGPHALFAESRANSDYPSSIATGAAGGSVKDRIRALEEKARVERQCAEASGP</sequence>
<evidence type="ECO:0000259" key="2">
    <source>
        <dbReference type="SMART" id="SM01017"/>
    </source>
</evidence>
<feature type="region of interest" description="Disordered" evidence="1">
    <location>
        <begin position="616"/>
        <end position="682"/>
    </location>
</feature>
<dbReference type="GO" id="GO:0070086">
    <property type="term" value="P:ubiquitin-dependent endocytosis"/>
    <property type="evidence" value="ECO:0007669"/>
    <property type="project" value="TreeGrafter"/>
</dbReference>
<evidence type="ECO:0000256" key="1">
    <source>
        <dbReference type="SAM" id="MobiDB-lite"/>
    </source>
</evidence>
<dbReference type="Pfam" id="PF02752">
    <property type="entry name" value="Arrestin_C"/>
    <property type="match status" value="1"/>
</dbReference>
<dbReference type="SUPFAM" id="SSF81296">
    <property type="entry name" value="E set domains"/>
    <property type="match status" value="1"/>
</dbReference>
<name>A0A9P7V3L1_9AGAR</name>
<dbReference type="InterPro" id="IPR014756">
    <property type="entry name" value="Ig_E-set"/>
</dbReference>
<dbReference type="GO" id="GO:0005886">
    <property type="term" value="C:plasma membrane"/>
    <property type="evidence" value="ECO:0007669"/>
    <property type="project" value="TreeGrafter"/>
</dbReference>
<dbReference type="OrthoDB" id="298939at2759"/>
<dbReference type="GO" id="GO:0030674">
    <property type="term" value="F:protein-macromolecule adaptor activity"/>
    <property type="evidence" value="ECO:0007669"/>
    <property type="project" value="TreeGrafter"/>
</dbReference>
<feature type="compositionally biased region" description="Low complexity" evidence="1">
    <location>
        <begin position="567"/>
        <end position="581"/>
    </location>
</feature>
<protein>
    <recommendedName>
        <fullName evidence="2">Arrestin C-terminal-like domain-containing protein</fullName>
    </recommendedName>
</protein>
<feature type="region of interest" description="Disordered" evidence="1">
    <location>
        <begin position="705"/>
        <end position="731"/>
    </location>
</feature>
<feature type="compositionally biased region" description="Low complexity" evidence="1">
    <location>
        <begin position="620"/>
        <end position="632"/>
    </location>
</feature>
<reference evidence="3" key="1">
    <citation type="journal article" date="2021" name="Genome Biol. Evol.">
        <title>The assembled and annotated genome of the fairy-ring fungus Marasmius oreades.</title>
        <authorList>
            <person name="Hiltunen M."/>
            <person name="Ament-Velasquez S.L."/>
            <person name="Johannesson H."/>
        </authorList>
    </citation>
    <scope>NUCLEOTIDE SEQUENCE</scope>
    <source>
        <strain evidence="3">03SP1</strain>
    </source>
</reference>
<gene>
    <name evidence="3" type="ORF">E1B28_001446</name>
</gene>
<dbReference type="GeneID" id="66070522"/>
<dbReference type="GO" id="GO:0031625">
    <property type="term" value="F:ubiquitin protein ligase binding"/>
    <property type="evidence" value="ECO:0007669"/>
    <property type="project" value="TreeGrafter"/>
</dbReference>
<proteinExistence type="predicted"/>
<dbReference type="InterPro" id="IPR014752">
    <property type="entry name" value="Arrestin-like_C"/>
</dbReference>
<dbReference type="PANTHER" id="PTHR11188:SF17">
    <property type="entry name" value="FI21816P1"/>
    <property type="match status" value="1"/>
</dbReference>
<feature type="compositionally biased region" description="Basic and acidic residues" evidence="1">
    <location>
        <begin position="656"/>
        <end position="669"/>
    </location>
</feature>
<organism evidence="3 4">
    <name type="scientific">Marasmius oreades</name>
    <name type="common">fairy-ring Marasmius</name>
    <dbReference type="NCBI Taxonomy" id="181124"/>
    <lineage>
        <taxon>Eukaryota</taxon>
        <taxon>Fungi</taxon>
        <taxon>Dikarya</taxon>
        <taxon>Basidiomycota</taxon>
        <taxon>Agaricomycotina</taxon>
        <taxon>Agaricomycetes</taxon>
        <taxon>Agaricomycetidae</taxon>
        <taxon>Agaricales</taxon>
        <taxon>Marasmiineae</taxon>
        <taxon>Marasmiaceae</taxon>
        <taxon>Marasmius</taxon>
    </lineage>
</organism>
<evidence type="ECO:0000313" key="4">
    <source>
        <dbReference type="Proteomes" id="UP001049176"/>
    </source>
</evidence>
<accession>A0A9P7V3L1</accession>
<feature type="domain" description="Arrestin C-terminal-like" evidence="2">
    <location>
        <begin position="259"/>
        <end position="416"/>
    </location>
</feature>
<dbReference type="SMART" id="SM01017">
    <property type="entry name" value="Arrestin_C"/>
    <property type="match status" value="1"/>
</dbReference>
<feature type="region of interest" description="Disordered" evidence="1">
    <location>
        <begin position="549"/>
        <end position="590"/>
    </location>
</feature>
<dbReference type="KEGG" id="more:E1B28_001446"/>
<dbReference type="RefSeq" id="XP_043016088.1">
    <property type="nucleotide sequence ID" value="XM_043147379.1"/>
</dbReference>